<feature type="chain" id="PRO_5046314534" evidence="1">
    <location>
        <begin position="21"/>
        <end position="167"/>
    </location>
</feature>
<keyword evidence="1" id="KW-0732">Signal</keyword>
<protein>
    <submittedName>
        <fullName evidence="2">Uncharacterized protein</fullName>
    </submittedName>
</protein>
<dbReference type="RefSeq" id="WP_310061350.1">
    <property type="nucleotide sequence ID" value="NZ_JAVDVY010000002.1"/>
</dbReference>
<evidence type="ECO:0000313" key="3">
    <source>
        <dbReference type="Proteomes" id="UP001251524"/>
    </source>
</evidence>
<dbReference type="Proteomes" id="UP001251524">
    <property type="component" value="Unassembled WGS sequence"/>
</dbReference>
<keyword evidence="3" id="KW-1185">Reference proteome</keyword>
<reference evidence="2 3" key="1">
    <citation type="submission" date="2023-07" db="EMBL/GenBank/DDBJ databases">
        <title>Sorghum-associated microbial communities from plants grown in Nebraska, USA.</title>
        <authorList>
            <person name="Schachtman D."/>
        </authorList>
    </citation>
    <scope>NUCLEOTIDE SEQUENCE [LARGE SCALE GENOMIC DNA]</scope>
    <source>
        <strain evidence="2 3">BE198</strain>
    </source>
</reference>
<dbReference type="EMBL" id="JAVDVY010000002">
    <property type="protein sequence ID" value="MDR7134634.1"/>
    <property type="molecule type" value="Genomic_DNA"/>
</dbReference>
<organism evidence="2 3">
    <name type="scientific">Lysobacter niastensis</name>
    <dbReference type="NCBI Taxonomy" id="380629"/>
    <lineage>
        <taxon>Bacteria</taxon>
        <taxon>Pseudomonadati</taxon>
        <taxon>Pseudomonadota</taxon>
        <taxon>Gammaproteobacteria</taxon>
        <taxon>Lysobacterales</taxon>
        <taxon>Lysobacteraceae</taxon>
        <taxon>Lysobacter</taxon>
    </lineage>
</organism>
<accession>A0ABU1WB03</accession>
<feature type="signal peptide" evidence="1">
    <location>
        <begin position="1"/>
        <end position="20"/>
    </location>
</feature>
<name>A0ABU1WB03_9GAMM</name>
<proteinExistence type="predicted"/>
<sequence length="167" mass="18065">MKVMTLMAAAALIAATHSIATRLASVRRAPERVAAERIFDLPAVRVYATLESPDTPTVRPDYSIQLASRVFDLPALKVYAEPTQASVDRPAKIRMALVVPRGSTRRGLQPTSVAREGARPYEHWLADCASAPTFDMPVRGCEPVQRVGRIRGGVLSMNAGGHAFGQD</sequence>
<evidence type="ECO:0000313" key="2">
    <source>
        <dbReference type="EMBL" id="MDR7134634.1"/>
    </source>
</evidence>
<gene>
    <name evidence="2" type="ORF">J2X06_001843</name>
</gene>
<evidence type="ECO:0000256" key="1">
    <source>
        <dbReference type="SAM" id="SignalP"/>
    </source>
</evidence>
<comment type="caution">
    <text evidence="2">The sequence shown here is derived from an EMBL/GenBank/DDBJ whole genome shotgun (WGS) entry which is preliminary data.</text>
</comment>